<evidence type="ECO:0008006" key="3">
    <source>
        <dbReference type="Google" id="ProtNLM"/>
    </source>
</evidence>
<keyword evidence="2" id="KW-1185">Reference proteome</keyword>
<sequence>MKRIAISFLSLLLALNTSCQEDADRLIRTDLTVEANQLLETSSNWGESLLFAMFKFEDYRQMESEFFPGCPDIQVSDGDRRVVLDFSNKKGCDGDDKTFRSGKIILNFSQKIGFQSFWSMTYENYSYKGFKISGVRNFTFINLLQIGESFENLTIQSEKGLNTVLSGDFSHTPIISNGFLSSLRTIGEMEGKNPAGRSISMTIQSPREEKIQCFLTDEPGLPNSSVEIWEISRTFPQTVSHTLYFESTDPCLVQVEALLSDGRRLQLK</sequence>
<dbReference type="EMBL" id="JANWGH010000001">
    <property type="protein sequence ID" value="MCS5490129.1"/>
    <property type="molecule type" value="Genomic_DNA"/>
</dbReference>
<dbReference type="RefSeq" id="WP_259413804.1">
    <property type="nucleotide sequence ID" value="NZ_JANWGH010000001.1"/>
</dbReference>
<reference evidence="1 2" key="1">
    <citation type="submission" date="2022-08" db="EMBL/GenBank/DDBJ databases">
        <title>Algoriphagus sp. CAU 1643 isolated from mud.</title>
        <authorList>
            <person name="Kim W."/>
        </authorList>
    </citation>
    <scope>NUCLEOTIDE SEQUENCE [LARGE SCALE GENOMIC DNA]</scope>
    <source>
        <strain evidence="1 2">CAU 1643</strain>
    </source>
</reference>
<gene>
    <name evidence="1" type="ORF">NY014_06795</name>
</gene>
<evidence type="ECO:0000313" key="2">
    <source>
        <dbReference type="Proteomes" id="UP001206788"/>
    </source>
</evidence>
<accession>A0ABT2G4D6</accession>
<proteinExistence type="predicted"/>
<comment type="caution">
    <text evidence="1">The sequence shown here is derived from an EMBL/GenBank/DDBJ whole genome shotgun (WGS) entry which is preliminary data.</text>
</comment>
<dbReference type="Proteomes" id="UP001206788">
    <property type="component" value="Unassembled WGS sequence"/>
</dbReference>
<organism evidence="1 2">
    <name type="scientific">Algoriphagus limi</name>
    <dbReference type="NCBI Taxonomy" id="2975273"/>
    <lineage>
        <taxon>Bacteria</taxon>
        <taxon>Pseudomonadati</taxon>
        <taxon>Bacteroidota</taxon>
        <taxon>Cytophagia</taxon>
        <taxon>Cytophagales</taxon>
        <taxon>Cyclobacteriaceae</taxon>
        <taxon>Algoriphagus</taxon>
    </lineage>
</organism>
<protein>
    <recommendedName>
        <fullName evidence="3">Lipoprotein</fullName>
    </recommendedName>
</protein>
<name>A0ABT2G4D6_9BACT</name>
<evidence type="ECO:0000313" key="1">
    <source>
        <dbReference type="EMBL" id="MCS5490129.1"/>
    </source>
</evidence>